<protein>
    <submittedName>
        <fullName evidence="10">Uncharacterized protein</fullName>
    </submittedName>
</protein>
<dbReference type="InterPro" id="IPR033896">
    <property type="entry name" value="MEF2-like_N"/>
</dbReference>
<keyword evidence="4" id="KW-0804">Transcription</keyword>
<name>A0AAV2GS29_9ROSI</name>
<dbReference type="InterPro" id="IPR002487">
    <property type="entry name" value="TF_Kbox"/>
</dbReference>
<dbReference type="GO" id="GO:0046983">
    <property type="term" value="F:protein dimerization activity"/>
    <property type="evidence" value="ECO:0007669"/>
    <property type="project" value="InterPro"/>
</dbReference>
<evidence type="ECO:0000256" key="7">
    <source>
        <dbReference type="SAM" id="MobiDB-lite"/>
    </source>
</evidence>
<feature type="region of interest" description="Disordered" evidence="7">
    <location>
        <begin position="170"/>
        <end position="192"/>
    </location>
</feature>
<evidence type="ECO:0000313" key="10">
    <source>
        <dbReference type="EMBL" id="CAL1413565.1"/>
    </source>
</evidence>
<dbReference type="PRINTS" id="PR00404">
    <property type="entry name" value="MADSDOMAIN"/>
</dbReference>
<dbReference type="PANTHER" id="PTHR48019">
    <property type="entry name" value="SERUM RESPONSE FACTOR HOMOLOG"/>
    <property type="match status" value="1"/>
</dbReference>
<dbReference type="InterPro" id="IPR036879">
    <property type="entry name" value="TF_MADSbox_sf"/>
</dbReference>
<keyword evidence="5" id="KW-0539">Nucleus</keyword>
<sequence length="192" mass="21585">MGRKKVEMKRIENKSSRQVTFSKRRSGLIKKAREISVLCDVQVALVVFSAPGRLYEFCAGDSFTKILKRYWSRTAANDAESSSDGLAGVSPTALLQIIQRYVVEDPADDVQLTVNDLVQLEKQIDLTLTQIRVRKKQLMSEPIKTLQEKESKLEQENELLKQRISAAASDNNTGFEGSEQDLVQPATLQLLQ</sequence>
<evidence type="ECO:0000256" key="3">
    <source>
        <dbReference type="ARBA" id="ARBA00023125"/>
    </source>
</evidence>
<keyword evidence="11" id="KW-1185">Reference proteome</keyword>
<dbReference type="InterPro" id="IPR002100">
    <property type="entry name" value="TF_MADSbox"/>
</dbReference>
<evidence type="ECO:0000256" key="6">
    <source>
        <dbReference type="SAM" id="Coils"/>
    </source>
</evidence>
<proteinExistence type="predicted"/>
<evidence type="ECO:0000256" key="4">
    <source>
        <dbReference type="ARBA" id="ARBA00023163"/>
    </source>
</evidence>
<dbReference type="Gene3D" id="3.40.1810.10">
    <property type="entry name" value="Transcription factor, MADS-box"/>
    <property type="match status" value="1"/>
</dbReference>
<dbReference type="SMART" id="SM00432">
    <property type="entry name" value="MADS"/>
    <property type="match status" value="1"/>
</dbReference>
<feature type="domain" description="MADS-box" evidence="8">
    <location>
        <begin position="1"/>
        <end position="61"/>
    </location>
</feature>
<dbReference type="PROSITE" id="PS00350">
    <property type="entry name" value="MADS_BOX_1"/>
    <property type="match status" value="1"/>
</dbReference>
<dbReference type="EMBL" id="OZ034822">
    <property type="protein sequence ID" value="CAL1413565.1"/>
    <property type="molecule type" value="Genomic_DNA"/>
</dbReference>
<dbReference type="GO" id="GO:0005634">
    <property type="term" value="C:nucleus"/>
    <property type="evidence" value="ECO:0007669"/>
    <property type="project" value="UniProtKB-SubCell"/>
</dbReference>
<dbReference type="PROSITE" id="PS50066">
    <property type="entry name" value="MADS_BOX_2"/>
    <property type="match status" value="1"/>
</dbReference>
<evidence type="ECO:0000313" key="11">
    <source>
        <dbReference type="Proteomes" id="UP001497516"/>
    </source>
</evidence>
<gene>
    <name evidence="10" type="ORF">LTRI10_LOCUS52788</name>
</gene>
<evidence type="ECO:0000259" key="8">
    <source>
        <dbReference type="PROSITE" id="PS50066"/>
    </source>
</evidence>
<dbReference type="Proteomes" id="UP001497516">
    <property type="component" value="Chromosome 9"/>
</dbReference>
<feature type="domain" description="K-box" evidence="9">
    <location>
        <begin position="78"/>
        <end position="170"/>
    </location>
</feature>
<reference evidence="10 11" key="1">
    <citation type="submission" date="2024-04" db="EMBL/GenBank/DDBJ databases">
        <authorList>
            <person name="Fracassetti M."/>
        </authorList>
    </citation>
    <scope>NUCLEOTIDE SEQUENCE [LARGE SCALE GENOMIC DNA]</scope>
</reference>
<dbReference type="CDD" id="cd00265">
    <property type="entry name" value="MADS_MEF2_like"/>
    <property type="match status" value="1"/>
</dbReference>
<evidence type="ECO:0000256" key="2">
    <source>
        <dbReference type="ARBA" id="ARBA00023015"/>
    </source>
</evidence>
<dbReference type="AlphaFoldDB" id="A0AAV2GS29"/>
<dbReference type="SUPFAM" id="SSF55455">
    <property type="entry name" value="SRF-like"/>
    <property type="match status" value="1"/>
</dbReference>
<dbReference type="GO" id="GO:0003700">
    <property type="term" value="F:DNA-binding transcription factor activity"/>
    <property type="evidence" value="ECO:0007669"/>
    <property type="project" value="InterPro"/>
</dbReference>
<dbReference type="GO" id="GO:0000977">
    <property type="term" value="F:RNA polymerase II transcription regulatory region sequence-specific DNA binding"/>
    <property type="evidence" value="ECO:0007669"/>
    <property type="project" value="InterPro"/>
</dbReference>
<dbReference type="GO" id="GO:0045944">
    <property type="term" value="P:positive regulation of transcription by RNA polymerase II"/>
    <property type="evidence" value="ECO:0007669"/>
    <property type="project" value="InterPro"/>
</dbReference>
<feature type="coiled-coil region" evidence="6">
    <location>
        <begin position="143"/>
        <end position="170"/>
    </location>
</feature>
<dbReference type="InterPro" id="IPR050142">
    <property type="entry name" value="MADS-box/MEF2_TF"/>
</dbReference>
<keyword evidence="2" id="KW-0805">Transcription regulation</keyword>
<evidence type="ECO:0000256" key="5">
    <source>
        <dbReference type="ARBA" id="ARBA00023242"/>
    </source>
</evidence>
<accession>A0AAV2GS29</accession>
<organism evidence="10 11">
    <name type="scientific">Linum trigynum</name>
    <dbReference type="NCBI Taxonomy" id="586398"/>
    <lineage>
        <taxon>Eukaryota</taxon>
        <taxon>Viridiplantae</taxon>
        <taxon>Streptophyta</taxon>
        <taxon>Embryophyta</taxon>
        <taxon>Tracheophyta</taxon>
        <taxon>Spermatophyta</taxon>
        <taxon>Magnoliopsida</taxon>
        <taxon>eudicotyledons</taxon>
        <taxon>Gunneridae</taxon>
        <taxon>Pentapetalae</taxon>
        <taxon>rosids</taxon>
        <taxon>fabids</taxon>
        <taxon>Malpighiales</taxon>
        <taxon>Linaceae</taxon>
        <taxon>Linum</taxon>
    </lineage>
</organism>
<keyword evidence="6" id="KW-0175">Coiled coil</keyword>
<comment type="subcellular location">
    <subcellularLocation>
        <location evidence="1">Nucleus</location>
    </subcellularLocation>
</comment>
<dbReference type="Pfam" id="PF00319">
    <property type="entry name" value="SRF-TF"/>
    <property type="match status" value="1"/>
</dbReference>
<keyword evidence="3" id="KW-0238">DNA-binding</keyword>
<dbReference type="Pfam" id="PF01486">
    <property type="entry name" value="K-box"/>
    <property type="match status" value="1"/>
</dbReference>
<evidence type="ECO:0000256" key="1">
    <source>
        <dbReference type="ARBA" id="ARBA00004123"/>
    </source>
</evidence>
<dbReference type="PROSITE" id="PS51297">
    <property type="entry name" value="K_BOX"/>
    <property type="match status" value="1"/>
</dbReference>
<evidence type="ECO:0000259" key="9">
    <source>
        <dbReference type="PROSITE" id="PS51297"/>
    </source>
</evidence>